<reference evidence="2" key="1">
    <citation type="submission" date="2020-07" db="EMBL/GenBank/DDBJ databases">
        <title>Huge and variable diversity of episymbiotic CPR bacteria and DPANN archaea in groundwater ecosystems.</title>
        <authorList>
            <person name="He C.Y."/>
            <person name="Keren R."/>
            <person name="Whittaker M."/>
            <person name="Farag I.F."/>
            <person name="Doudna J."/>
            <person name="Cate J.H.D."/>
            <person name="Banfield J.F."/>
        </authorList>
    </citation>
    <scope>NUCLEOTIDE SEQUENCE</scope>
    <source>
        <strain evidence="2">NC_groundwater_1813_Pr3_B-0.1um_71_17</strain>
    </source>
</reference>
<gene>
    <name evidence="2" type="ORF">HZA61_00425</name>
</gene>
<feature type="chain" id="PRO_5036944878" description="Outer membrane beta-barrel protein" evidence="1">
    <location>
        <begin position="30"/>
        <end position="405"/>
    </location>
</feature>
<evidence type="ECO:0000313" key="2">
    <source>
        <dbReference type="EMBL" id="MBI5167928.1"/>
    </source>
</evidence>
<dbReference type="Proteomes" id="UP000696931">
    <property type="component" value="Unassembled WGS sequence"/>
</dbReference>
<accession>A0A933SA03</accession>
<organism evidence="2 3">
    <name type="scientific">Eiseniibacteriota bacterium</name>
    <dbReference type="NCBI Taxonomy" id="2212470"/>
    <lineage>
        <taxon>Bacteria</taxon>
        <taxon>Candidatus Eiseniibacteriota</taxon>
    </lineage>
</organism>
<keyword evidence="1" id="KW-0732">Signal</keyword>
<evidence type="ECO:0008006" key="4">
    <source>
        <dbReference type="Google" id="ProtNLM"/>
    </source>
</evidence>
<protein>
    <recommendedName>
        <fullName evidence="4">Outer membrane beta-barrel protein</fullName>
    </recommendedName>
</protein>
<dbReference type="EMBL" id="JACRIW010000004">
    <property type="protein sequence ID" value="MBI5167928.1"/>
    <property type="molecule type" value="Genomic_DNA"/>
</dbReference>
<name>A0A933SA03_UNCEI</name>
<evidence type="ECO:0000256" key="1">
    <source>
        <dbReference type="SAM" id="SignalP"/>
    </source>
</evidence>
<sequence length="405" mass="45339">MKPFTLSRAFPPLALVLLAALALAGAAHASSIEEDDDDVSGADRAFGPPAALLDSSRREAAADGFAWIAGLSAYVANDDNVFRSPATQERSSGAWGNAGYLRADSRFGRSNRSLTTFTWNQTRFDAFRQIDSTHPHLSQWFQHRFSPSTSLELDLDVVHQNDDATTITGFAYTRDYSWWRYGGEAVLEYAPGTRHRFRAGAEQVRKDYGEVASLNSIDWSHWRASGSYRFRIGARHYAGVKLERGRRTYDEEPASLADGNEQPGNPVEKHRYHDLVFWYAAPLGSRVDLDASLDVGTKTDLFEGYENYSDRTIRLGLLARPTSGTELRAGLVSGHREYDRILADGGDMLAYDTIEARFGARVRVLGTWWVYGDVNTYERDTNRSSGLDYRDFRGVFSRVGVSVFH</sequence>
<proteinExistence type="predicted"/>
<evidence type="ECO:0000313" key="3">
    <source>
        <dbReference type="Proteomes" id="UP000696931"/>
    </source>
</evidence>
<comment type="caution">
    <text evidence="2">The sequence shown here is derived from an EMBL/GenBank/DDBJ whole genome shotgun (WGS) entry which is preliminary data.</text>
</comment>
<feature type="signal peptide" evidence="1">
    <location>
        <begin position="1"/>
        <end position="29"/>
    </location>
</feature>
<dbReference type="AlphaFoldDB" id="A0A933SA03"/>